<proteinExistence type="predicted"/>
<comment type="caution">
    <text evidence="2">The sequence shown here is derived from an EMBL/GenBank/DDBJ whole genome shotgun (WGS) entry which is preliminary data.</text>
</comment>
<dbReference type="AlphaFoldDB" id="A0A699TUG0"/>
<accession>A0A699TUG0</accession>
<feature type="region of interest" description="Disordered" evidence="1">
    <location>
        <begin position="1"/>
        <end position="77"/>
    </location>
</feature>
<gene>
    <name evidence="2" type="ORF">Tci_886484</name>
</gene>
<feature type="non-terminal residue" evidence="2">
    <location>
        <position position="1"/>
    </location>
</feature>
<evidence type="ECO:0000256" key="1">
    <source>
        <dbReference type="SAM" id="MobiDB-lite"/>
    </source>
</evidence>
<organism evidence="2">
    <name type="scientific">Tanacetum cinerariifolium</name>
    <name type="common">Dalmatian daisy</name>
    <name type="synonym">Chrysanthemum cinerariifolium</name>
    <dbReference type="NCBI Taxonomy" id="118510"/>
    <lineage>
        <taxon>Eukaryota</taxon>
        <taxon>Viridiplantae</taxon>
        <taxon>Streptophyta</taxon>
        <taxon>Embryophyta</taxon>
        <taxon>Tracheophyta</taxon>
        <taxon>Spermatophyta</taxon>
        <taxon>Magnoliopsida</taxon>
        <taxon>eudicotyledons</taxon>
        <taxon>Gunneridae</taxon>
        <taxon>Pentapetalae</taxon>
        <taxon>asterids</taxon>
        <taxon>campanulids</taxon>
        <taxon>Asterales</taxon>
        <taxon>Asteraceae</taxon>
        <taxon>Asteroideae</taxon>
        <taxon>Anthemideae</taxon>
        <taxon>Anthemidinae</taxon>
        <taxon>Tanacetum</taxon>
    </lineage>
</organism>
<sequence length="77" mass="8457">KEFHTGGGNANSSMEEPVQTTSQIKEPSLSVFEIGAEDQPIVQSSQHPEWFSQPKKPLTSDRDWNKTLLAAQGSTQS</sequence>
<reference evidence="2" key="1">
    <citation type="journal article" date="2019" name="Sci. Rep.">
        <title>Draft genome of Tanacetum cinerariifolium, the natural source of mosquito coil.</title>
        <authorList>
            <person name="Yamashiro T."/>
            <person name="Shiraishi A."/>
            <person name="Satake H."/>
            <person name="Nakayama K."/>
        </authorList>
    </citation>
    <scope>NUCLEOTIDE SEQUENCE</scope>
</reference>
<name>A0A699TUG0_TANCI</name>
<evidence type="ECO:0000313" key="2">
    <source>
        <dbReference type="EMBL" id="GFD14515.1"/>
    </source>
</evidence>
<dbReference type="EMBL" id="BKCJ011279963">
    <property type="protein sequence ID" value="GFD14515.1"/>
    <property type="molecule type" value="Genomic_DNA"/>
</dbReference>
<protein>
    <submittedName>
        <fullName evidence="2">Uncharacterized protein</fullName>
    </submittedName>
</protein>
<feature type="compositionally biased region" description="Polar residues" evidence="1">
    <location>
        <begin position="10"/>
        <end position="25"/>
    </location>
</feature>